<reference evidence="1" key="1">
    <citation type="journal article" date="2020" name="Cell">
        <title>Large-Scale Comparative Analyses of Tick Genomes Elucidate Their Genetic Diversity and Vector Capacities.</title>
        <authorList>
            <consortium name="Tick Genome and Microbiome Consortium (TIGMIC)"/>
            <person name="Jia N."/>
            <person name="Wang J."/>
            <person name="Shi W."/>
            <person name="Du L."/>
            <person name="Sun Y."/>
            <person name="Zhan W."/>
            <person name="Jiang J.F."/>
            <person name="Wang Q."/>
            <person name="Zhang B."/>
            <person name="Ji P."/>
            <person name="Bell-Sakyi L."/>
            <person name="Cui X.M."/>
            <person name="Yuan T.T."/>
            <person name="Jiang B.G."/>
            <person name="Yang W.F."/>
            <person name="Lam T.T."/>
            <person name="Chang Q.C."/>
            <person name="Ding S.J."/>
            <person name="Wang X.J."/>
            <person name="Zhu J.G."/>
            <person name="Ruan X.D."/>
            <person name="Zhao L."/>
            <person name="Wei J.T."/>
            <person name="Ye R.Z."/>
            <person name="Que T.C."/>
            <person name="Du C.H."/>
            <person name="Zhou Y.H."/>
            <person name="Cheng J.X."/>
            <person name="Dai P.F."/>
            <person name="Guo W.B."/>
            <person name="Han X.H."/>
            <person name="Huang E.J."/>
            <person name="Li L.F."/>
            <person name="Wei W."/>
            <person name="Gao Y.C."/>
            <person name="Liu J.Z."/>
            <person name="Shao H.Z."/>
            <person name="Wang X."/>
            <person name="Wang C.C."/>
            <person name="Yang T.C."/>
            <person name="Huo Q.B."/>
            <person name="Li W."/>
            <person name="Chen H.Y."/>
            <person name="Chen S.E."/>
            <person name="Zhou L.G."/>
            <person name="Ni X.B."/>
            <person name="Tian J.H."/>
            <person name="Sheng Y."/>
            <person name="Liu T."/>
            <person name="Pan Y.S."/>
            <person name="Xia L.Y."/>
            <person name="Li J."/>
            <person name="Zhao F."/>
            <person name="Cao W.C."/>
        </authorList>
    </citation>
    <scope>NUCLEOTIDE SEQUENCE</scope>
    <source>
        <strain evidence="1">Rsan-2018</strain>
    </source>
</reference>
<protein>
    <submittedName>
        <fullName evidence="1">Uncharacterized protein</fullName>
    </submittedName>
</protein>
<dbReference type="Proteomes" id="UP000821837">
    <property type="component" value="Chromosome 8"/>
</dbReference>
<sequence length="111" mass="12956">MGGFSIPDFEIMCRVLALRSTWELISDVTYRGRELTKYLLGTSRRFFGLADETGPAAEQPPAYYTKCRRRRRRSMITTSLPAEVRDFTWLREWQALPTADRLAASIWKVYD</sequence>
<dbReference type="EMBL" id="JABSTV010001254">
    <property type="protein sequence ID" value="KAH7938982.1"/>
    <property type="molecule type" value="Genomic_DNA"/>
</dbReference>
<proteinExistence type="predicted"/>
<reference evidence="1" key="2">
    <citation type="submission" date="2021-09" db="EMBL/GenBank/DDBJ databases">
        <authorList>
            <person name="Jia N."/>
            <person name="Wang J."/>
            <person name="Shi W."/>
            <person name="Du L."/>
            <person name="Sun Y."/>
            <person name="Zhan W."/>
            <person name="Jiang J."/>
            <person name="Wang Q."/>
            <person name="Zhang B."/>
            <person name="Ji P."/>
            <person name="Sakyi L.B."/>
            <person name="Cui X."/>
            <person name="Yuan T."/>
            <person name="Jiang B."/>
            <person name="Yang W."/>
            <person name="Lam T.T.-Y."/>
            <person name="Chang Q."/>
            <person name="Ding S."/>
            <person name="Wang X."/>
            <person name="Zhu J."/>
            <person name="Ruan X."/>
            <person name="Zhao L."/>
            <person name="Wei J."/>
            <person name="Que T."/>
            <person name="Du C."/>
            <person name="Cheng J."/>
            <person name="Dai P."/>
            <person name="Han X."/>
            <person name="Huang E."/>
            <person name="Gao Y."/>
            <person name="Liu J."/>
            <person name="Shao H."/>
            <person name="Ye R."/>
            <person name="Li L."/>
            <person name="Wei W."/>
            <person name="Wang X."/>
            <person name="Wang C."/>
            <person name="Huo Q."/>
            <person name="Li W."/>
            <person name="Guo W."/>
            <person name="Chen H."/>
            <person name="Chen S."/>
            <person name="Zhou L."/>
            <person name="Zhou L."/>
            <person name="Ni X."/>
            <person name="Tian J."/>
            <person name="Zhou Y."/>
            <person name="Sheng Y."/>
            <person name="Liu T."/>
            <person name="Pan Y."/>
            <person name="Xia L."/>
            <person name="Li J."/>
            <person name="Zhao F."/>
            <person name="Cao W."/>
        </authorList>
    </citation>
    <scope>NUCLEOTIDE SEQUENCE</scope>
    <source>
        <strain evidence="1">Rsan-2018</strain>
        <tissue evidence="1">Larvae</tissue>
    </source>
</reference>
<organism evidence="1 2">
    <name type="scientific">Rhipicephalus sanguineus</name>
    <name type="common">Brown dog tick</name>
    <name type="synonym">Ixodes sanguineus</name>
    <dbReference type="NCBI Taxonomy" id="34632"/>
    <lineage>
        <taxon>Eukaryota</taxon>
        <taxon>Metazoa</taxon>
        <taxon>Ecdysozoa</taxon>
        <taxon>Arthropoda</taxon>
        <taxon>Chelicerata</taxon>
        <taxon>Arachnida</taxon>
        <taxon>Acari</taxon>
        <taxon>Parasitiformes</taxon>
        <taxon>Ixodida</taxon>
        <taxon>Ixodoidea</taxon>
        <taxon>Ixodidae</taxon>
        <taxon>Rhipicephalinae</taxon>
        <taxon>Rhipicephalus</taxon>
        <taxon>Rhipicephalus</taxon>
    </lineage>
</organism>
<comment type="caution">
    <text evidence="1">The sequence shown here is derived from an EMBL/GenBank/DDBJ whole genome shotgun (WGS) entry which is preliminary data.</text>
</comment>
<evidence type="ECO:0000313" key="2">
    <source>
        <dbReference type="Proteomes" id="UP000821837"/>
    </source>
</evidence>
<accession>A0A9D4PF43</accession>
<dbReference type="AlphaFoldDB" id="A0A9D4PF43"/>
<name>A0A9D4PF43_RHISA</name>
<evidence type="ECO:0000313" key="1">
    <source>
        <dbReference type="EMBL" id="KAH7938982.1"/>
    </source>
</evidence>
<keyword evidence="2" id="KW-1185">Reference proteome</keyword>
<gene>
    <name evidence="1" type="ORF">HPB52_003326</name>
</gene>